<reference evidence="8 12" key="3">
    <citation type="submission" date="2018-10" db="EMBL/GenBank/DDBJ databases">
        <title>Cultivation of a novel Methanohalophilus strain from Kebrit Deep of the Red Sea and a genomic comparison of members of the genus Methanohalophilus.</title>
        <authorList>
            <person name="Guan Y."/>
            <person name="Ngugi D.K."/>
            <person name="Stingl U."/>
        </authorList>
    </citation>
    <scope>NUCLEOTIDE SEQUENCE [LARGE SCALE GENOMIC DNA]</scope>
    <source>
        <strain evidence="8 12">DSM 3094</strain>
    </source>
</reference>
<dbReference type="KEGG" id="mhaz:BHR79_02060"/>
<name>A0A1L3Q0J5_9EURY</name>
<dbReference type="RefSeq" id="WP_072560740.1">
    <property type="nucleotide sequence ID" value="NZ_CP017921.1"/>
</dbReference>
<dbReference type="CDD" id="cd11382">
    <property type="entry name" value="Ribosomal_S8e"/>
    <property type="match status" value="1"/>
</dbReference>
<sequence>MISQGRSKRTATSAKRKTARGKRKYEIGSEPAETHVAETRRKSVKTRGGSHKIKLLQEKIANVTDPSTGKTVATTIENVTDNEANEHYVRRNILTKGSIIKTELGDARITSRPGQDGVVNAILTQ</sequence>
<evidence type="ECO:0000256" key="2">
    <source>
        <dbReference type="ARBA" id="ARBA00022980"/>
    </source>
</evidence>
<evidence type="ECO:0000313" key="10">
    <source>
        <dbReference type="Proteomes" id="UP000186879"/>
    </source>
</evidence>
<evidence type="ECO:0000313" key="7">
    <source>
        <dbReference type="EMBL" id="APH38388.1"/>
    </source>
</evidence>
<dbReference type="OrthoDB" id="372305at2157"/>
<dbReference type="Proteomes" id="UP000198669">
    <property type="component" value="Unassembled WGS sequence"/>
</dbReference>
<evidence type="ECO:0000256" key="5">
    <source>
        <dbReference type="HAMAP-Rule" id="MF_00029"/>
    </source>
</evidence>
<gene>
    <name evidence="5" type="primary">rps8e</name>
    <name evidence="7" type="ORF">BHR79_02060</name>
    <name evidence="8" type="ORF">EFE40_00725</name>
    <name evidence="9" type="ORF">SAMN04515625_0237</name>
</gene>
<accession>A0A1L3Q0J5</accession>
<dbReference type="GO" id="GO:0005840">
    <property type="term" value="C:ribosome"/>
    <property type="evidence" value="ECO:0007669"/>
    <property type="project" value="UniProtKB-KW"/>
</dbReference>
<keyword evidence="2 5" id="KW-0689">Ribosomal protein</keyword>
<evidence type="ECO:0000256" key="3">
    <source>
        <dbReference type="ARBA" id="ARBA00023274"/>
    </source>
</evidence>
<dbReference type="Pfam" id="PF01201">
    <property type="entry name" value="Ribosomal_S8e"/>
    <property type="match status" value="1"/>
</dbReference>
<dbReference type="InterPro" id="IPR020919">
    <property type="entry name" value="Ribosomal_protein_eS8_arc"/>
</dbReference>
<organism evidence="7 10">
    <name type="scientific">Methanohalophilus halophilus</name>
    <dbReference type="NCBI Taxonomy" id="2177"/>
    <lineage>
        <taxon>Archaea</taxon>
        <taxon>Methanobacteriati</taxon>
        <taxon>Methanobacteriota</taxon>
        <taxon>Stenosarchaea group</taxon>
        <taxon>Methanomicrobia</taxon>
        <taxon>Methanosarcinales</taxon>
        <taxon>Methanosarcinaceae</taxon>
        <taxon>Methanohalophilus</taxon>
    </lineage>
</organism>
<dbReference type="EMBL" id="RJJG01000001">
    <property type="protein sequence ID" value="RNI10740.1"/>
    <property type="molecule type" value="Genomic_DNA"/>
</dbReference>
<reference evidence="7 10" key="1">
    <citation type="submission" date="2016-10" db="EMBL/GenBank/DDBJ databases">
        <title>Methanohalophilus halophilus.</title>
        <authorList>
            <person name="L'haridon S."/>
        </authorList>
    </citation>
    <scope>NUCLEOTIDE SEQUENCE [LARGE SCALE GENOMIC DNA]</scope>
    <source>
        <strain evidence="7 10">Z-7982</strain>
    </source>
</reference>
<dbReference type="Proteomes" id="UP000186879">
    <property type="component" value="Chromosome"/>
</dbReference>
<keyword evidence="10" id="KW-1185">Reference proteome</keyword>
<feature type="region of interest" description="Disordered" evidence="6">
    <location>
        <begin position="1"/>
        <end position="50"/>
    </location>
</feature>
<dbReference type="GO" id="GO:1990904">
    <property type="term" value="C:ribonucleoprotein complex"/>
    <property type="evidence" value="ECO:0007669"/>
    <property type="project" value="UniProtKB-KW"/>
</dbReference>
<feature type="compositionally biased region" description="Basic and acidic residues" evidence="6">
    <location>
        <begin position="24"/>
        <end position="41"/>
    </location>
</feature>
<feature type="compositionally biased region" description="Basic residues" evidence="6">
    <location>
        <begin position="1"/>
        <end position="23"/>
    </location>
</feature>
<evidence type="ECO:0000256" key="1">
    <source>
        <dbReference type="ARBA" id="ARBA00005257"/>
    </source>
</evidence>
<dbReference type="Gene3D" id="2.40.10.310">
    <property type="match status" value="1"/>
</dbReference>
<dbReference type="EMBL" id="FNMU01000001">
    <property type="protein sequence ID" value="SDW05312.1"/>
    <property type="molecule type" value="Genomic_DNA"/>
</dbReference>
<dbReference type="GO" id="GO:0003735">
    <property type="term" value="F:structural constituent of ribosome"/>
    <property type="evidence" value="ECO:0007669"/>
    <property type="project" value="InterPro"/>
</dbReference>
<reference evidence="9 11" key="2">
    <citation type="submission" date="2016-10" db="EMBL/GenBank/DDBJ databases">
        <authorList>
            <person name="de Groot N.N."/>
        </authorList>
    </citation>
    <scope>NUCLEOTIDE SEQUENCE [LARGE SCALE GENOMIC DNA]</scope>
    <source>
        <strain evidence="9 11">Z-7982</strain>
    </source>
</reference>
<evidence type="ECO:0000256" key="6">
    <source>
        <dbReference type="SAM" id="MobiDB-lite"/>
    </source>
</evidence>
<dbReference type="NCBIfam" id="TIGR00307">
    <property type="entry name" value="eS8"/>
    <property type="match status" value="1"/>
</dbReference>
<evidence type="ECO:0000313" key="11">
    <source>
        <dbReference type="Proteomes" id="UP000198669"/>
    </source>
</evidence>
<evidence type="ECO:0000256" key="4">
    <source>
        <dbReference type="ARBA" id="ARBA00035277"/>
    </source>
</evidence>
<comment type="similarity">
    <text evidence="1 5">Belongs to the eukaryotic ribosomal protein eS8 family.</text>
</comment>
<evidence type="ECO:0000313" key="9">
    <source>
        <dbReference type="EMBL" id="SDW05312.1"/>
    </source>
</evidence>
<dbReference type="GeneID" id="30582503"/>
<proteinExistence type="inferred from homology"/>
<evidence type="ECO:0000313" key="12">
    <source>
        <dbReference type="Proteomes" id="UP000267921"/>
    </source>
</evidence>
<comment type="subunit">
    <text evidence="5">Part of the 30S ribosomal subunit.</text>
</comment>
<dbReference type="PANTHER" id="PTHR10394">
    <property type="entry name" value="40S RIBOSOMAL PROTEIN S8"/>
    <property type="match status" value="1"/>
</dbReference>
<dbReference type="EMBL" id="CP017921">
    <property type="protein sequence ID" value="APH38388.1"/>
    <property type="molecule type" value="Genomic_DNA"/>
</dbReference>
<evidence type="ECO:0000313" key="8">
    <source>
        <dbReference type="EMBL" id="RNI10740.1"/>
    </source>
</evidence>
<dbReference type="AlphaFoldDB" id="A0A1L3Q0J5"/>
<dbReference type="InterPro" id="IPR001047">
    <property type="entry name" value="Ribosomal_eS8"/>
</dbReference>
<keyword evidence="3 5" id="KW-0687">Ribonucleoprotein</keyword>
<dbReference type="InterPro" id="IPR022309">
    <property type="entry name" value="Ribosomal_Se8/biogenesis_NSA2"/>
</dbReference>
<protein>
    <recommendedName>
        <fullName evidence="4 5">Small ribosomal subunit protein eS8</fullName>
    </recommendedName>
</protein>
<dbReference type="HAMAP" id="MF_00029">
    <property type="entry name" value="Ribosomal_eS8"/>
    <property type="match status" value="1"/>
</dbReference>
<dbReference type="STRING" id="2177.BHR79_02060"/>
<dbReference type="GO" id="GO:0006412">
    <property type="term" value="P:translation"/>
    <property type="evidence" value="ECO:0007669"/>
    <property type="project" value="UniProtKB-UniRule"/>
</dbReference>
<dbReference type="Proteomes" id="UP000267921">
    <property type="component" value="Unassembled WGS sequence"/>
</dbReference>